<dbReference type="Gene3D" id="1.10.10.10">
    <property type="entry name" value="Winged helix-like DNA-binding domain superfamily/Winged helix DNA-binding domain"/>
    <property type="match status" value="1"/>
</dbReference>
<evidence type="ECO:0000313" key="5">
    <source>
        <dbReference type="EMBL" id="HJF64951.1"/>
    </source>
</evidence>
<proteinExistence type="predicted"/>
<accession>A0A9D3A0S7</accession>
<dbReference type="Proteomes" id="UP000786989">
    <property type="component" value="Unassembled WGS sequence"/>
</dbReference>
<keyword evidence="1 2" id="KW-0238">DNA-binding</keyword>
<reference evidence="5" key="2">
    <citation type="submission" date="2021-09" db="EMBL/GenBank/DDBJ databases">
        <authorList>
            <person name="Gilroy R."/>
        </authorList>
    </citation>
    <scope>NUCLEOTIDE SEQUENCE</scope>
    <source>
        <strain evidence="5">ChiGjej6B6-11269</strain>
    </source>
</reference>
<dbReference type="GO" id="GO:0000160">
    <property type="term" value="P:phosphorelay signal transduction system"/>
    <property type="evidence" value="ECO:0007669"/>
    <property type="project" value="InterPro"/>
</dbReference>
<name>A0A9D3A0S7_9ACTN</name>
<gene>
    <name evidence="5" type="ORF">K8U77_02380</name>
</gene>
<dbReference type="SUPFAM" id="SSF46894">
    <property type="entry name" value="C-terminal effector domain of the bipartite response regulators"/>
    <property type="match status" value="1"/>
</dbReference>
<dbReference type="GO" id="GO:0003677">
    <property type="term" value="F:DNA binding"/>
    <property type="evidence" value="ECO:0007669"/>
    <property type="project" value="UniProtKB-UniRule"/>
</dbReference>
<dbReference type="PROSITE" id="PS51755">
    <property type="entry name" value="OMPR_PHOB"/>
    <property type="match status" value="1"/>
</dbReference>
<dbReference type="GO" id="GO:0006355">
    <property type="term" value="P:regulation of DNA-templated transcription"/>
    <property type="evidence" value="ECO:0007669"/>
    <property type="project" value="InterPro"/>
</dbReference>
<evidence type="ECO:0000256" key="1">
    <source>
        <dbReference type="ARBA" id="ARBA00023125"/>
    </source>
</evidence>
<protein>
    <submittedName>
        <fullName evidence="5">Winged helix-turn-helix domain-containing protein</fullName>
    </submittedName>
</protein>
<evidence type="ECO:0000259" key="4">
    <source>
        <dbReference type="PROSITE" id="PS51755"/>
    </source>
</evidence>
<dbReference type="EMBL" id="DYWI01000038">
    <property type="protein sequence ID" value="HJF64951.1"/>
    <property type="molecule type" value="Genomic_DNA"/>
</dbReference>
<sequence length="163" mass="17486">MGIEPSTLTAGDLSLDRSSFELASIGGSTPLANKEFQIMELLMRNRGGYLSIDRLIELVWGFGSAAEPNVVWAHISNLRRKIESVGSKARIVASGQGGQEGAPSELAPWIAGTRTQISRLDALVRDMVELSRADESHAPSTLRISGSPPCRSLPASGAWQRSQ</sequence>
<dbReference type="InterPro" id="IPR036388">
    <property type="entry name" value="WH-like_DNA-bd_sf"/>
</dbReference>
<dbReference type="Pfam" id="PF00486">
    <property type="entry name" value="Trans_reg_C"/>
    <property type="match status" value="1"/>
</dbReference>
<dbReference type="InterPro" id="IPR016032">
    <property type="entry name" value="Sig_transdc_resp-reg_C-effctor"/>
</dbReference>
<reference evidence="5" key="1">
    <citation type="journal article" date="2021" name="PeerJ">
        <title>Extensive microbial diversity within the chicken gut microbiome revealed by metagenomics and culture.</title>
        <authorList>
            <person name="Gilroy R."/>
            <person name="Ravi A."/>
            <person name="Getino M."/>
            <person name="Pursley I."/>
            <person name="Horton D.L."/>
            <person name="Alikhan N.F."/>
            <person name="Baker D."/>
            <person name="Gharbi K."/>
            <person name="Hall N."/>
            <person name="Watson M."/>
            <person name="Adriaenssens E.M."/>
            <person name="Foster-Nyarko E."/>
            <person name="Jarju S."/>
            <person name="Secka A."/>
            <person name="Antonio M."/>
            <person name="Oren A."/>
            <person name="Chaudhuri R.R."/>
            <person name="La Ragione R."/>
            <person name="Hildebrand F."/>
            <person name="Pallen M.J."/>
        </authorList>
    </citation>
    <scope>NUCLEOTIDE SEQUENCE</scope>
    <source>
        <strain evidence="5">ChiGjej6B6-11269</strain>
    </source>
</reference>
<evidence type="ECO:0000313" key="6">
    <source>
        <dbReference type="Proteomes" id="UP000786989"/>
    </source>
</evidence>
<comment type="caution">
    <text evidence="5">The sequence shown here is derived from an EMBL/GenBank/DDBJ whole genome shotgun (WGS) entry which is preliminary data.</text>
</comment>
<dbReference type="InterPro" id="IPR001867">
    <property type="entry name" value="OmpR/PhoB-type_DNA-bd"/>
</dbReference>
<dbReference type="SMART" id="SM00862">
    <property type="entry name" value="Trans_reg_C"/>
    <property type="match status" value="1"/>
</dbReference>
<dbReference type="CDD" id="cd00383">
    <property type="entry name" value="trans_reg_C"/>
    <property type="match status" value="1"/>
</dbReference>
<organism evidence="5 6">
    <name type="scientific">Slackia equolifaciens</name>
    <dbReference type="NCBI Taxonomy" id="498718"/>
    <lineage>
        <taxon>Bacteria</taxon>
        <taxon>Bacillati</taxon>
        <taxon>Actinomycetota</taxon>
        <taxon>Coriobacteriia</taxon>
        <taxon>Eggerthellales</taxon>
        <taxon>Eggerthellaceae</taxon>
        <taxon>Slackia</taxon>
    </lineage>
</organism>
<evidence type="ECO:0000256" key="3">
    <source>
        <dbReference type="SAM" id="MobiDB-lite"/>
    </source>
</evidence>
<feature type="DNA-binding region" description="OmpR/PhoB-type" evidence="2">
    <location>
        <begin position="5"/>
        <end position="102"/>
    </location>
</feature>
<evidence type="ECO:0000256" key="2">
    <source>
        <dbReference type="PROSITE-ProRule" id="PRU01091"/>
    </source>
</evidence>
<feature type="domain" description="OmpR/PhoB-type" evidence="4">
    <location>
        <begin position="5"/>
        <end position="102"/>
    </location>
</feature>
<dbReference type="AlphaFoldDB" id="A0A9D3A0S7"/>
<feature type="region of interest" description="Disordered" evidence="3">
    <location>
        <begin position="137"/>
        <end position="163"/>
    </location>
</feature>